<dbReference type="Pfam" id="PF12690">
    <property type="entry name" value="BsuPI"/>
    <property type="match status" value="1"/>
</dbReference>
<dbReference type="InterPro" id="IPR018911">
    <property type="entry name" value="Gmad2_Ig-like_dom"/>
</dbReference>
<dbReference type="EMBL" id="JBHTKL010000001">
    <property type="protein sequence ID" value="MFD1017826.1"/>
    <property type="molecule type" value="Genomic_DNA"/>
</dbReference>
<accession>A0ABW3KXL4</accession>
<dbReference type="PROSITE" id="PS51257">
    <property type="entry name" value="PROKAR_LIPOPROTEIN"/>
    <property type="match status" value="1"/>
</dbReference>
<evidence type="ECO:0000259" key="4">
    <source>
        <dbReference type="Pfam" id="PF12690"/>
    </source>
</evidence>
<evidence type="ECO:0000259" key="3">
    <source>
        <dbReference type="Pfam" id="PF10648"/>
    </source>
</evidence>
<name>A0ABW3KXL4_9BACI</name>
<sequence>MKNIGLMLLSVFAIFMVAACSSEESQGSEGKEEPVEVPAENTDETEDQTGEIDLDQAISHLKLEAEAQPSKEKVLFDFSLTNEAEETYKLGFSSGQKYEIIVTDANGKEVYKYSDGKMFTEALEYVTFNGGDTQEFQEEWTEGVVPGNYEAMITIKVMSINDQPLESEPFTTTVPFEIGEGATQNDSDQSAGEEAFRNLQVSGEDGSYTITGEARVFEGQFRYNVEDGHNILIEDTVVEVDEGAPAWASFSFEITLSEDQLPDNGSLTLTIYQVNPSDGRPTNVNYVPLESFQ</sequence>
<dbReference type="RefSeq" id="WP_386055859.1">
    <property type="nucleotide sequence ID" value="NZ_JBHTKL010000001.1"/>
</dbReference>
<proteinExistence type="predicted"/>
<dbReference type="Proteomes" id="UP001596990">
    <property type="component" value="Unassembled WGS sequence"/>
</dbReference>
<comment type="caution">
    <text evidence="5">The sequence shown here is derived from an EMBL/GenBank/DDBJ whole genome shotgun (WGS) entry which is preliminary data.</text>
</comment>
<organism evidence="5 6">
    <name type="scientific">Thalassobacillus hwangdonensis</name>
    <dbReference type="NCBI Taxonomy" id="546108"/>
    <lineage>
        <taxon>Bacteria</taxon>
        <taxon>Bacillati</taxon>
        <taxon>Bacillota</taxon>
        <taxon>Bacilli</taxon>
        <taxon>Bacillales</taxon>
        <taxon>Bacillaceae</taxon>
        <taxon>Thalassobacillus</taxon>
    </lineage>
</organism>
<dbReference type="InterPro" id="IPR038144">
    <property type="entry name" value="IPI"/>
</dbReference>
<evidence type="ECO:0008006" key="7">
    <source>
        <dbReference type="Google" id="ProtNLM"/>
    </source>
</evidence>
<evidence type="ECO:0000256" key="1">
    <source>
        <dbReference type="SAM" id="MobiDB-lite"/>
    </source>
</evidence>
<feature type="signal peptide" evidence="2">
    <location>
        <begin position="1"/>
        <end position="18"/>
    </location>
</feature>
<feature type="region of interest" description="Disordered" evidence="1">
    <location>
        <begin position="23"/>
        <end position="49"/>
    </location>
</feature>
<keyword evidence="2" id="KW-0732">Signal</keyword>
<gene>
    <name evidence="5" type="ORF">ACFQ2J_01330</name>
</gene>
<feature type="chain" id="PRO_5046833111" description="Immunoglobulin-like domain of spore germination" evidence="2">
    <location>
        <begin position="19"/>
        <end position="293"/>
    </location>
</feature>
<protein>
    <recommendedName>
        <fullName evidence="7">Immunoglobulin-like domain of spore germination</fullName>
    </recommendedName>
</protein>
<dbReference type="Pfam" id="PF10648">
    <property type="entry name" value="Gmad2"/>
    <property type="match status" value="1"/>
</dbReference>
<dbReference type="Gene3D" id="2.60.40.2360">
    <property type="entry name" value="Intracellular proteinase inhibitor BsuPI"/>
    <property type="match status" value="1"/>
</dbReference>
<evidence type="ECO:0000256" key="2">
    <source>
        <dbReference type="SAM" id="SignalP"/>
    </source>
</evidence>
<feature type="domain" description="Intracellular proteinase inhibitor BsuPI" evidence="4">
    <location>
        <begin position="61"/>
        <end position="158"/>
    </location>
</feature>
<feature type="domain" description="Bacterial spore germination immunoglobulin-like" evidence="3">
    <location>
        <begin position="206"/>
        <end position="279"/>
    </location>
</feature>
<keyword evidence="6" id="KW-1185">Reference proteome</keyword>
<dbReference type="InterPro" id="IPR020481">
    <property type="entry name" value="Intracell_prot_inh_BsuPI"/>
</dbReference>
<evidence type="ECO:0000313" key="6">
    <source>
        <dbReference type="Proteomes" id="UP001596990"/>
    </source>
</evidence>
<evidence type="ECO:0000313" key="5">
    <source>
        <dbReference type="EMBL" id="MFD1017826.1"/>
    </source>
</evidence>
<reference evidence="6" key="1">
    <citation type="journal article" date="2019" name="Int. J. Syst. Evol. Microbiol.">
        <title>The Global Catalogue of Microorganisms (GCM) 10K type strain sequencing project: providing services to taxonomists for standard genome sequencing and annotation.</title>
        <authorList>
            <consortium name="The Broad Institute Genomics Platform"/>
            <consortium name="The Broad Institute Genome Sequencing Center for Infectious Disease"/>
            <person name="Wu L."/>
            <person name="Ma J."/>
        </authorList>
    </citation>
    <scope>NUCLEOTIDE SEQUENCE [LARGE SCALE GENOMIC DNA]</scope>
    <source>
        <strain evidence="6">CCUG 56607</strain>
    </source>
</reference>